<keyword evidence="1" id="KW-0732">Signal</keyword>
<feature type="signal peptide" evidence="1">
    <location>
        <begin position="1"/>
        <end position="18"/>
    </location>
</feature>
<evidence type="ECO:0008006" key="4">
    <source>
        <dbReference type="Google" id="ProtNLM"/>
    </source>
</evidence>
<gene>
    <name evidence="2" type="ORF">B0H66DRAFT_605544</name>
</gene>
<feature type="chain" id="PRO_5042034955" description="Hydrophobin" evidence="1">
    <location>
        <begin position="19"/>
        <end position="90"/>
    </location>
</feature>
<accession>A0AAE0M0I2</accession>
<comment type="caution">
    <text evidence="2">The sequence shown here is derived from an EMBL/GenBank/DDBJ whole genome shotgun (WGS) entry which is preliminary data.</text>
</comment>
<evidence type="ECO:0000313" key="2">
    <source>
        <dbReference type="EMBL" id="KAK3314597.1"/>
    </source>
</evidence>
<name>A0AAE0M0I2_9PEZI</name>
<evidence type="ECO:0000256" key="1">
    <source>
        <dbReference type="SAM" id="SignalP"/>
    </source>
</evidence>
<sequence>MQFSSIFTILAIAMTTAAAPAEVEARNGGSPSCNTDQKAVCCNTIVGAVLCDVVNILSTGTCSAGSYCCSTDAPLGAFINIQALNCVKAL</sequence>
<protein>
    <recommendedName>
        <fullName evidence="4">Hydrophobin</fullName>
    </recommendedName>
</protein>
<dbReference type="AlphaFoldDB" id="A0AAE0M0I2"/>
<dbReference type="Proteomes" id="UP001283341">
    <property type="component" value="Unassembled WGS sequence"/>
</dbReference>
<dbReference type="EMBL" id="JAUEDM010000006">
    <property type="protein sequence ID" value="KAK3314597.1"/>
    <property type="molecule type" value="Genomic_DNA"/>
</dbReference>
<organism evidence="2 3">
    <name type="scientific">Apodospora peruviana</name>
    <dbReference type="NCBI Taxonomy" id="516989"/>
    <lineage>
        <taxon>Eukaryota</taxon>
        <taxon>Fungi</taxon>
        <taxon>Dikarya</taxon>
        <taxon>Ascomycota</taxon>
        <taxon>Pezizomycotina</taxon>
        <taxon>Sordariomycetes</taxon>
        <taxon>Sordariomycetidae</taxon>
        <taxon>Sordariales</taxon>
        <taxon>Lasiosphaeriaceae</taxon>
        <taxon>Apodospora</taxon>
    </lineage>
</organism>
<evidence type="ECO:0000313" key="3">
    <source>
        <dbReference type="Proteomes" id="UP001283341"/>
    </source>
</evidence>
<keyword evidence="3" id="KW-1185">Reference proteome</keyword>
<reference evidence="2" key="2">
    <citation type="submission" date="2023-06" db="EMBL/GenBank/DDBJ databases">
        <authorList>
            <consortium name="Lawrence Berkeley National Laboratory"/>
            <person name="Haridas S."/>
            <person name="Hensen N."/>
            <person name="Bonometti L."/>
            <person name="Westerberg I."/>
            <person name="Brannstrom I.O."/>
            <person name="Guillou S."/>
            <person name="Cros-Aarteil S."/>
            <person name="Calhoun S."/>
            <person name="Kuo A."/>
            <person name="Mondo S."/>
            <person name="Pangilinan J."/>
            <person name="Riley R."/>
            <person name="Labutti K."/>
            <person name="Andreopoulos B."/>
            <person name="Lipzen A."/>
            <person name="Chen C."/>
            <person name="Yanf M."/>
            <person name="Daum C."/>
            <person name="Ng V."/>
            <person name="Clum A."/>
            <person name="Steindorff A."/>
            <person name="Ohm R."/>
            <person name="Martin F."/>
            <person name="Silar P."/>
            <person name="Natvig D."/>
            <person name="Lalanne C."/>
            <person name="Gautier V."/>
            <person name="Ament-Velasquez S.L."/>
            <person name="Kruys A."/>
            <person name="Hutchinson M.I."/>
            <person name="Powell A.J."/>
            <person name="Barry K."/>
            <person name="Miller A.N."/>
            <person name="Grigoriev I.V."/>
            <person name="Debuchy R."/>
            <person name="Gladieux P."/>
            <person name="Thoren M.H."/>
            <person name="Johannesson H."/>
        </authorList>
    </citation>
    <scope>NUCLEOTIDE SEQUENCE</scope>
    <source>
        <strain evidence="2">CBS 118394</strain>
    </source>
</reference>
<proteinExistence type="predicted"/>
<reference evidence="2" key="1">
    <citation type="journal article" date="2023" name="Mol. Phylogenet. Evol.">
        <title>Genome-scale phylogeny and comparative genomics of the fungal order Sordariales.</title>
        <authorList>
            <person name="Hensen N."/>
            <person name="Bonometti L."/>
            <person name="Westerberg I."/>
            <person name="Brannstrom I.O."/>
            <person name="Guillou S."/>
            <person name="Cros-Aarteil S."/>
            <person name="Calhoun S."/>
            <person name="Haridas S."/>
            <person name="Kuo A."/>
            <person name="Mondo S."/>
            <person name="Pangilinan J."/>
            <person name="Riley R."/>
            <person name="LaButti K."/>
            <person name="Andreopoulos B."/>
            <person name="Lipzen A."/>
            <person name="Chen C."/>
            <person name="Yan M."/>
            <person name="Daum C."/>
            <person name="Ng V."/>
            <person name="Clum A."/>
            <person name="Steindorff A."/>
            <person name="Ohm R.A."/>
            <person name="Martin F."/>
            <person name="Silar P."/>
            <person name="Natvig D.O."/>
            <person name="Lalanne C."/>
            <person name="Gautier V."/>
            <person name="Ament-Velasquez S.L."/>
            <person name="Kruys A."/>
            <person name="Hutchinson M.I."/>
            <person name="Powell A.J."/>
            <person name="Barry K."/>
            <person name="Miller A.N."/>
            <person name="Grigoriev I.V."/>
            <person name="Debuchy R."/>
            <person name="Gladieux P."/>
            <person name="Hiltunen Thoren M."/>
            <person name="Johannesson H."/>
        </authorList>
    </citation>
    <scope>NUCLEOTIDE SEQUENCE</scope>
    <source>
        <strain evidence="2">CBS 118394</strain>
    </source>
</reference>